<evidence type="ECO:0000313" key="3">
    <source>
        <dbReference type="Proteomes" id="UP000535543"/>
    </source>
</evidence>
<comment type="caution">
    <text evidence="2">The sequence shown here is derived from an EMBL/GenBank/DDBJ whole genome shotgun (WGS) entry which is preliminary data.</text>
</comment>
<dbReference type="InterPro" id="IPR014465">
    <property type="entry name" value="UCP012622"/>
</dbReference>
<dbReference type="Proteomes" id="UP000535543">
    <property type="component" value="Unassembled WGS sequence"/>
</dbReference>
<dbReference type="Pfam" id="PF04167">
    <property type="entry name" value="DUF402"/>
    <property type="match status" value="1"/>
</dbReference>
<protein>
    <submittedName>
        <fullName evidence="2">DUF402 domain-containing protein</fullName>
    </submittedName>
</protein>
<sequence>MLTRVSGRTDTFSANFFSVVDVHKPKVEYFDVPGRTNTDPKGFVRLVDSYRVEPWGLYMARPSDHQRFHYLESWLLPSVGLRASIFHMREDMTVGRIYIDIGEFTSGPDVWTSVDHYLDLVVLTGESTELLDVDELIAANSAGLLSAATAEDAVAKAVAAVDGIAAHGYSCEAWLESLDMPITWR</sequence>
<dbReference type="InterPro" id="IPR007295">
    <property type="entry name" value="DUF402"/>
</dbReference>
<dbReference type="InterPro" id="IPR035930">
    <property type="entry name" value="FomD-like_sf"/>
</dbReference>
<name>A0A848KBQ4_9NOCA</name>
<gene>
    <name evidence="2" type="ORF">FGL95_08795</name>
</gene>
<proteinExistence type="predicted"/>
<accession>A0A848KBQ4</accession>
<evidence type="ECO:0000313" key="2">
    <source>
        <dbReference type="EMBL" id="NMN95126.1"/>
    </source>
</evidence>
<reference evidence="2 3" key="1">
    <citation type="submission" date="2019-05" db="EMBL/GenBank/DDBJ databases">
        <authorList>
            <person name="Lee S.D."/>
        </authorList>
    </citation>
    <scope>NUCLEOTIDE SEQUENCE [LARGE SCALE GENOMIC DNA]</scope>
    <source>
        <strain evidence="2 3">YC2-7</strain>
    </source>
</reference>
<dbReference type="PIRSF" id="PIRSF012622">
    <property type="entry name" value="UCP012622"/>
    <property type="match status" value="1"/>
</dbReference>
<keyword evidence="3" id="KW-1185">Reference proteome</keyword>
<organism evidence="2 3">
    <name type="scientific">Antrihabitans stalactiti</name>
    <dbReference type="NCBI Taxonomy" id="2584121"/>
    <lineage>
        <taxon>Bacteria</taxon>
        <taxon>Bacillati</taxon>
        <taxon>Actinomycetota</taxon>
        <taxon>Actinomycetes</taxon>
        <taxon>Mycobacteriales</taxon>
        <taxon>Nocardiaceae</taxon>
        <taxon>Antrihabitans</taxon>
    </lineage>
</organism>
<feature type="domain" description="DUF402" evidence="1">
    <location>
        <begin position="43"/>
        <end position="169"/>
    </location>
</feature>
<dbReference type="SUPFAM" id="SSF159234">
    <property type="entry name" value="FomD-like"/>
    <property type="match status" value="1"/>
</dbReference>
<dbReference type="EMBL" id="VCQU01000002">
    <property type="protein sequence ID" value="NMN95126.1"/>
    <property type="molecule type" value="Genomic_DNA"/>
</dbReference>
<evidence type="ECO:0000259" key="1">
    <source>
        <dbReference type="Pfam" id="PF04167"/>
    </source>
</evidence>
<dbReference type="Gene3D" id="2.40.380.10">
    <property type="entry name" value="FomD-like"/>
    <property type="match status" value="1"/>
</dbReference>
<reference evidence="2 3" key="2">
    <citation type="submission" date="2020-06" db="EMBL/GenBank/DDBJ databases">
        <title>Antribacter stalactiti gen. nov., sp. nov., a new member of the family Nacardiaceae isolated from a cave.</title>
        <authorList>
            <person name="Kim I.S."/>
        </authorList>
    </citation>
    <scope>NUCLEOTIDE SEQUENCE [LARGE SCALE GENOMIC DNA]</scope>
    <source>
        <strain evidence="2 3">YC2-7</strain>
    </source>
</reference>
<dbReference type="AlphaFoldDB" id="A0A848KBQ4"/>